<evidence type="ECO:0000256" key="4">
    <source>
        <dbReference type="ARBA" id="ARBA00004412"/>
    </source>
</evidence>
<evidence type="ECO:0000256" key="6">
    <source>
        <dbReference type="ARBA" id="ARBA00004601"/>
    </source>
</evidence>
<dbReference type="Pfam" id="PF05915">
    <property type="entry name" value="TMEM_230_134"/>
    <property type="match status" value="1"/>
</dbReference>
<feature type="transmembrane region" description="Helical" evidence="19">
    <location>
        <begin position="58"/>
        <end position="78"/>
    </location>
</feature>
<dbReference type="GO" id="GO:0005770">
    <property type="term" value="C:late endosome"/>
    <property type="evidence" value="ECO:0007669"/>
    <property type="project" value="UniProtKB-SubCell"/>
</dbReference>
<feature type="transmembrane region" description="Helical" evidence="19">
    <location>
        <begin position="84"/>
        <end position="106"/>
    </location>
</feature>
<keyword evidence="15" id="KW-0968">Cytoplasmic vesicle</keyword>
<evidence type="ECO:0000256" key="1">
    <source>
        <dbReference type="ARBA" id="ARBA00004141"/>
    </source>
</evidence>
<evidence type="ECO:0000256" key="15">
    <source>
        <dbReference type="ARBA" id="ARBA00023329"/>
    </source>
</evidence>
<comment type="similarity">
    <text evidence="8">Belongs to the TMEM134/TMEM230 family.</text>
</comment>
<evidence type="ECO:0000256" key="16">
    <source>
        <dbReference type="ARBA" id="ARBA00024003"/>
    </source>
</evidence>
<dbReference type="PANTHER" id="PTHR15664:SF6">
    <property type="entry name" value="TRANSMEMBRANE PROTEIN 230"/>
    <property type="match status" value="1"/>
</dbReference>
<dbReference type="GO" id="GO:0016020">
    <property type="term" value="C:membrane"/>
    <property type="evidence" value="ECO:0007669"/>
    <property type="project" value="UniProtKB-SubCell"/>
</dbReference>
<dbReference type="PANTHER" id="PTHR15664">
    <property type="entry name" value="C20ORF30 PROTEIN"/>
    <property type="match status" value="1"/>
</dbReference>
<feature type="region of interest" description="Disordered" evidence="18">
    <location>
        <begin position="1"/>
        <end position="25"/>
    </location>
</feature>
<evidence type="ECO:0000256" key="9">
    <source>
        <dbReference type="ARBA" id="ARBA00022692"/>
    </source>
</evidence>
<evidence type="ECO:0000256" key="10">
    <source>
        <dbReference type="ARBA" id="ARBA00022753"/>
    </source>
</evidence>
<gene>
    <name evidence="20" type="ORF">CEUR00632_LOCUS18173</name>
</gene>
<name>A0A7R9Z636_9CHLO</name>
<keyword evidence="9 19" id="KW-0812">Transmembrane</keyword>
<evidence type="ECO:0000256" key="14">
    <source>
        <dbReference type="ARBA" id="ARBA00023136"/>
    </source>
</evidence>
<keyword evidence="11 19" id="KW-1133">Transmembrane helix</keyword>
<reference evidence="20" key="1">
    <citation type="submission" date="2021-01" db="EMBL/GenBank/DDBJ databases">
        <authorList>
            <person name="Corre E."/>
            <person name="Pelletier E."/>
            <person name="Niang G."/>
            <person name="Scheremetjew M."/>
            <person name="Finn R."/>
            <person name="Kale V."/>
            <person name="Holt S."/>
            <person name="Cochrane G."/>
            <person name="Meng A."/>
            <person name="Brown T."/>
            <person name="Cohen L."/>
        </authorList>
    </citation>
    <scope>NUCLEOTIDE SEQUENCE</scope>
    <source>
        <strain evidence="20">CCMP219</strain>
    </source>
</reference>
<evidence type="ECO:0000256" key="8">
    <source>
        <dbReference type="ARBA" id="ARBA00007743"/>
    </source>
</evidence>
<dbReference type="GO" id="GO:0055037">
    <property type="term" value="C:recycling endosome"/>
    <property type="evidence" value="ECO:0007669"/>
    <property type="project" value="UniProtKB-SubCell"/>
</dbReference>
<dbReference type="GO" id="GO:0005794">
    <property type="term" value="C:Golgi apparatus"/>
    <property type="evidence" value="ECO:0007669"/>
    <property type="project" value="UniProtKB-SubCell"/>
</dbReference>
<keyword evidence="13" id="KW-0333">Golgi apparatus</keyword>
<dbReference type="GO" id="GO:0005776">
    <property type="term" value="C:autophagosome"/>
    <property type="evidence" value="ECO:0007669"/>
    <property type="project" value="UniProtKB-SubCell"/>
</dbReference>
<dbReference type="GO" id="GO:0005769">
    <property type="term" value="C:early endosome"/>
    <property type="evidence" value="ECO:0007669"/>
    <property type="project" value="UniProtKB-SubCell"/>
</dbReference>
<dbReference type="AlphaFoldDB" id="A0A7R9Z636"/>
<dbReference type="InterPro" id="IPR044234">
    <property type="entry name" value="TMEM230"/>
</dbReference>
<evidence type="ECO:0000313" key="20">
    <source>
        <dbReference type="EMBL" id="CAD8305607.1"/>
    </source>
</evidence>
<evidence type="ECO:0000256" key="17">
    <source>
        <dbReference type="ARBA" id="ARBA00024088"/>
    </source>
</evidence>
<comment type="subcellular location">
    <subcellularLocation>
        <location evidence="5">Cytoplasmic vesicle</location>
        <location evidence="5">Autophagosome</location>
    </subcellularLocation>
    <subcellularLocation>
        <location evidence="3">Cytoplasmic vesicle</location>
        <location evidence="3">Secretory vesicle</location>
        <location evidence="3">Synaptic vesicle</location>
    </subcellularLocation>
    <subcellularLocation>
        <location evidence="4">Early endosome</location>
    </subcellularLocation>
    <subcellularLocation>
        <location evidence="6">Golgi apparatus</location>
        <location evidence="6">trans-Golgi network</location>
    </subcellularLocation>
    <subcellularLocation>
        <location evidence="7">Late endosome</location>
    </subcellularLocation>
    <subcellularLocation>
        <location evidence="1">Membrane</location>
        <topology evidence="1">Multi-pass membrane protein</topology>
    </subcellularLocation>
    <subcellularLocation>
        <location evidence="2">Recycling endosome</location>
    </subcellularLocation>
</comment>
<accession>A0A7R9Z636</accession>
<evidence type="ECO:0000256" key="2">
    <source>
        <dbReference type="ARBA" id="ARBA00004172"/>
    </source>
</evidence>
<protein>
    <recommendedName>
        <fullName evidence="17">Transmembrane protein 230</fullName>
    </recommendedName>
</protein>
<evidence type="ECO:0000256" key="5">
    <source>
        <dbReference type="ARBA" id="ARBA00004419"/>
    </source>
</evidence>
<feature type="compositionally biased region" description="Low complexity" evidence="18">
    <location>
        <begin position="7"/>
        <end position="20"/>
    </location>
</feature>
<keyword evidence="14 19" id="KW-0472">Membrane</keyword>
<evidence type="ECO:0000256" key="19">
    <source>
        <dbReference type="SAM" id="Phobius"/>
    </source>
</evidence>
<keyword evidence="10" id="KW-0967">Endosome</keyword>
<evidence type="ECO:0000256" key="3">
    <source>
        <dbReference type="ARBA" id="ARBA00004234"/>
    </source>
</evidence>
<evidence type="ECO:0000256" key="11">
    <source>
        <dbReference type="ARBA" id="ARBA00022989"/>
    </source>
</evidence>
<dbReference type="InterPro" id="IPR008590">
    <property type="entry name" value="TMEM_230/134"/>
</dbReference>
<evidence type="ECO:0000256" key="7">
    <source>
        <dbReference type="ARBA" id="ARBA00004603"/>
    </source>
</evidence>
<evidence type="ECO:0000256" key="12">
    <source>
        <dbReference type="ARBA" id="ARBA00023018"/>
    </source>
</evidence>
<proteinExistence type="inferred from homology"/>
<sequence length="123" mass="13127">MPSPSRPAQAPAQAQAPAPAGEQPKRSLLHQYRLDPFSDGSPPPGDVENWWPWRKVGLAALLLVIGTALLSTGLGLFLTGNQNGLPLIVLGSVAFIPGAFFSSIAYKAWRGYRGYSVQMIPSV</sequence>
<organism evidence="20">
    <name type="scientific">Chlamydomonas euryale</name>
    <dbReference type="NCBI Taxonomy" id="1486919"/>
    <lineage>
        <taxon>Eukaryota</taxon>
        <taxon>Viridiplantae</taxon>
        <taxon>Chlorophyta</taxon>
        <taxon>core chlorophytes</taxon>
        <taxon>Chlorophyceae</taxon>
        <taxon>CS clade</taxon>
        <taxon>Chlamydomonadales</taxon>
        <taxon>Chlamydomonadaceae</taxon>
        <taxon>Chlamydomonas</taxon>
    </lineage>
</organism>
<comment type="function">
    <text evidence="16">Involved in trafficking and recycling of synaptic vesicles.</text>
</comment>
<evidence type="ECO:0000256" key="13">
    <source>
        <dbReference type="ARBA" id="ARBA00023034"/>
    </source>
</evidence>
<evidence type="ECO:0000256" key="18">
    <source>
        <dbReference type="SAM" id="MobiDB-lite"/>
    </source>
</evidence>
<dbReference type="EMBL" id="HBEC01039110">
    <property type="protein sequence ID" value="CAD8305607.1"/>
    <property type="molecule type" value="Transcribed_RNA"/>
</dbReference>
<keyword evidence="12" id="KW-0770">Synapse</keyword>